<evidence type="ECO:0000313" key="3">
    <source>
        <dbReference type="Proteomes" id="UP000191672"/>
    </source>
</evidence>
<accession>A0A1V6QGI1</accession>
<dbReference type="Proteomes" id="UP000191672">
    <property type="component" value="Unassembled WGS sequence"/>
</dbReference>
<sequence length="125" mass="13919">MEQKADLPLSEYDYVSDDDSQFHEPPPTYDSICSDIALEPQKLTDEKASLTSVEENGRFSINLSAGPRTSAIIQELYRPTQLPRLVNVTSTDSPQHSETEDIESAKETKFISLDIVLMLVGSRGE</sequence>
<keyword evidence="3" id="KW-1185">Reference proteome</keyword>
<evidence type="ECO:0000256" key="1">
    <source>
        <dbReference type="SAM" id="MobiDB-lite"/>
    </source>
</evidence>
<comment type="caution">
    <text evidence="2">The sequence shown here is derived from an EMBL/GenBank/DDBJ whole genome shotgun (WGS) entry which is preliminary data.</text>
</comment>
<gene>
    <name evidence="2" type="ORF">PENANT_c004G10536</name>
</gene>
<organism evidence="2 3">
    <name type="scientific">Penicillium antarcticum</name>
    <dbReference type="NCBI Taxonomy" id="416450"/>
    <lineage>
        <taxon>Eukaryota</taxon>
        <taxon>Fungi</taxon>
        <taxon>Dikarya</taxon>
        <taxon>Ascomycota</taxon>
        <taxon>Pezizomycotina</taxon>
        <taxon>Eurotiomycetes</taxon>
        <taxon>Eurotiomycetidae</taxon>
        <taxon>Eurotiales</taxon>
        <taxon>Aspergillaceae</taxon>
        <taxon>Penicillium</taxon>
    </lineage>
</organism>
<dbReference type="STRING" id="416450.A0A1V6QGI1"/>
<dbReference type="AlphaFoldDB" id="A0A1V6QGI1"/>
<evidence type="ECO:0000313" key="2">
    <source>
        <dbReference type="EMBL" id="OQD88318.1"/>
    </source>
</evidence>
<feature type="region of interest" description="Disordered" evidence="1">
    <location>
        <begin position="1"/>
        <end position="27"/>
    </location>
</feature>
<proteinExistence type="predicted"/>
<dbReference type="EMBL" id="MDYN01000004">
    <property type="protein sequence ID" value="OQD88318.1"/>
    <property type="molecule type" value="Genomic_DNA"/>
</dbReference>
<protein>
    <submittedName>
        <fullName evidence="2">Uncharacterized protein</fullName>
    </submittedName>
</protein>
<name>A0A1V6QGI1_9EURO</name>
<reference evidence="3" key="1">
    <citation type="journal article" date="2017" name="Nat. Microbiol.">
        <title>Global analysis of biosynthetic gene clusters reveals vast potential of secondary metabolite production in Penicillium species.</title>
        <authorList>
            <person name="Nielsen J.C."/>
            <person name="Grijseels S."/>
            <person name="Prigent S."/>
            <person name="Ji B."/>
            <person name="Dainat J."/>
            <person name="Nielsen K.F."/>
            <person name="Frisvad J.C."/>
            <person name="Workman M."/>
            <person name="Nielsen J."/>
        </authorList>
    </citation>
    <scope>NUCLEOTIDE SEQUENCE [LARGE SCALE GENOMIC DNA]</scope>
    <source>
        <strain evidence="3">IBT 31811</strain>
    </source>
</reference>